<evidence type="ECO:0000313" key="2">
    <source>
        <dbReference type="Proteomes" id="UP000631114"/>
    </source>
</evidence>
<dbReference type="InterPro" id="IPR016496">
    <property type="entry name" value="GTPase_HflX"/>
</dbReference>
<dbReference type="GO" id="GO:0043022">
    <property type="term" value="F:ribosome binding"/>
    <property type="evidence" value="ECO:0007669"/>
    <property type="project" value="TreeGrafter"/>
</dbReference>
<dbReference type="GO" id="GO:0005737">
    <property type="term" value="C:cytoplasm"/>
    <property type="evidence" value="ECO:0007669"/>
    <property type="project" value="TreeGrafter"/>
</dbReference>
<dbReference type="Gene3D" id="3.40.50.300">
    <property type="entry name" value="P-loop containing nucleotide triphosphate hydrolases"/>
    <property type="match status" value="1"/>
</dbReference>
<organism evidence="1 2">
    <name type="scientific">Coptis chinensis</name>
    <dbReference type="NCBI Taxonomy" id="261450"/>
    <lineage>
        <taxon>Eukaryota</taxon>
        <taxon>Viridiplantae</taxon>
        <taxon>Streptophyta</taxon>
        <taxon>Embryophyta</taxon>
        <taxon>Tracheophyta</taxon>
        <taxon>Spermatophyta</taxon>
        <taxon>Magnoliopsida</taxon>
        <taxon>Ranunculales</taxon>
        <taxon>Ranunculaceae</taxon>
        <taxon>Coptidoideae</taxon>
        <taxon>Coptis</taxon>
    </lineage>
</organism>
<accession>A0A835HUZ9</accession>
<comment type="caution">
    <text evidence="1">The sequence shown here is derived from an EMBL/GenBank/DDBJ whole genome shotgun (WGS) entry which is preliminary data.</text>
</comment>
<sequence length="160" mass="17648">MNKVSWAAIISDHMMKQIIKHSAKSPMSTATCVVQLLVASFKVTLEEISESSLLVHVVDISHILSQQQIDAVDKVLSELDVAAIPQLIVSNKVGLDAFIGYKVLVFFGQRHSTSTTPCFTALLSELKQFHPCSLESLRYIAVISKLLMDTLGYLKPRFGS</sequence>
<dbReference type="InterPro" id="IPR027417">
    <property type="entry name" value="P-loop_NTPase"/>
</dbReference>
<dbReference type="GO" id="GO:0005525">
    <property type="term" value="F:GTP binding"/>
    <property type="evidence" value="ECO:0007669"/>
    <property type="project" value="InterPro"/>
</dbReference>
<dbReference type="EMBL" id="JADFTS010000005">
    <property type="protein sequence ID" value="KAF9604892.1"/>
    <property type="molecule type" value="Genomic_DNA"/>
</dbReference>
<dbReference type="PANTHER" id="PTHR10229:SF0">
    <property type="entry name" value="GTP-BINDING PROTEIN 6-RELATED"/>
    <property type="match status" value="1"/>
</dbReference>
<dbReference type="Proteomes" id="UP000631114">
    <property type="component" value="Unassembled WGS sequence"/>
</dbReference>
<dbReference type="PANTHER" id="PTHR10229">
    <property type="entry name" value="GTP-BINDING PROTEIN HFLX"/>
    <property type="match status" value="1"/>
</dbReference>
<reference evidence="1 2" key="1">
    <citation type="submission" date="2020-10" db="EMBL/GenBank/DDBJ databases">
        <title>The Coptis chinensis genome and diversification of protoberbering-type alkaloids.</title>
        <authorList>
            <person name="Wang B."/>
            <person name="Shu S."/>
            <person name="Song C."/>
            <person name="Liu Y."/>
        </authorList>
    </citation>
    <scope>NUCLEOTIDE SEQUENCE [LARGE SCALE GENOMIC DNA]</scope>
    <source>
        <strain evidence="1">HL-2020</strain>
        <tissue evidence="1">Leaf</tissue>
    </source>
</reference>
<dbReference type="SUPFAM" id="SSF52540">
    <property type="entry name" value="P-loop containing nucleoside triphosphate hydrolases"/>
    <property type="match status" value="1"/>
</dbReference>
<dbReference type="AlphaFoldDB" id="A0A835HUZ9"/>
<keyword evidence="2" id="KW-1185">Reference proteome</keyword>
<proteinExistence type="predicted"/>
<name>A0A835HUZ9_9MAGN</name>
<dbReference type="OrthoDB" id="1713096at2759"/>
<evidence type="ECO:0000313" key="1">
    <source>
        <dbReference type="EMBL" id="KAF9604892.1"/>
    </source>
</evidence>
<protein>
    <submittedName>
        <fullName evidence="1">Uncharacterized protein</fullName>
    </submittedName>
</protein>
<gene>
    <name evidence="1" type="ORF">IFM89_011174</name>
</gene>